<dbReference type="PROSITE" id="PS50005">
    <property type="entry name" value="TPR"/>
    <property type="match status" value="2"/>
</dbReference>
<dbReference type="InterPro" id="IPR019734">
    <property type="entry name" value="TPR_rpt"/>
</dbReference>
<dbReference type="Pfam" id="PF13424">
    <property type="entry name" value="TPR_12"/>
    <property type="match status" value="2"/>
</dbReference>
<organism evidence="3 4">
    <name type="scientific">Phaseolus angularis</name>
    <name type="common">Azuki bean</name>
    <name type="synonym">Vigna angularis</name>
    <dbReference type="NCBI Taxonomy" id="3914"/>
    <lineage>
        <taxon>Eukaryota</taxon>
        <taxon>Viridiplantae</taxon>
        <taxon>Streptophyta</taxon>
        <taxon>Embryophyta</taxon>
        <taxon>Tracheophyta</taxon>
        <taxon>Spermatophyta</taxon>
        <taxon>Magnoliopsida</taxon>
        <taxon>eudicotyledons</taxon>
        <taxon>Gunneridae</taxon>
        <taxon>Pentapetalae</taxon>
        <taxon>rosids</taxon>
        <taxon>fabids</taxon>
        <taxon>Fabales</taxon>
        <taxon>Fabaceae</taxon>
        <taxon>Papilionoideae</taxon>
        <taxon>50 kb inversion clade</taxon>
        <taxon>NPAAA clade</taxon>
        <taxon>indigoferoid/millettioid clade</taxon>
        <taxon>Phaseoleae</taxon>
        <taxon>Vigna</taxon>
    </lineage>
</organism>
<feature type="compositionally biased region" description="Low complexity" evidence="2">
    <location>
        <begin position="314"/>
        <end position="326"/>
    </location>
</feature>
<dbReference type="SMART" id="SM00028">
    <property type="entry name" value="TPR"/>
    <property type="match status" value="9"/>
</dbReference>
<protein>
    <submittedName>
        <fullName evidence="3">Protein KINESIN LIGHT CHAIN-RELATED 3</fullName>
    </submittedName>
</protein>
<feature type="region of interest" description="Disordered" evidence="2">
    <location>
        <begin position="305"/>
        <end position="335"/>
    </location>
</feature>
<feature type="region of interest" description="Disordered" evidence="2">
    <location>
        <begin position="217"/>
        <end position="241"/>
    </location>
</feature>
<dbReference type="AlphaFoldDB" id="A0A8T0L867"/>
<dbReference type="SUPFAM" id="SSF48452">
    <property type="entry name" value="TPR-like"/>
    <property type="match status" value="2"/>
</dbReference>
<dbReference type="InterPro" id="IPR011990">
    <property type="entry name" value="TPR-like_helical_dom_sf"/>
</dbReference>
<evidence type="ECO:0000313" key="4">
    <source>
        <dbReference type="Proteomes" id="UP000743370"/>
    </source>
</evidence>
<dbReference type="InterPro" id="IPR011009">
    <property type="entry name" value="Kinase-like_dom_sf"/>
</dbReference>
<evidence type="ECO:0000256" key="2">
    <source>
        <dbReference type="SAM" id="MobiDB-lite"/>
    </source>
</evidence>
<feature type="repeat" description="TPR" evidence="1">
    <location>
        <begin position="638"/>
        <end position="671"/>
    </location>
</feature>
<comment type="caution">
    <text evidence="3">The sequence shown here is derived from an EMBL/GenBank/DDBJ whole genome shotgun (WGS) entry which is preliminary data.</text>
</comment>
<dbReference type="Proteomes" id="UP000743370">
    <property type="component" value="Unassembled WGS sequence"/>
</dbReference>
<proteinExistence type="predicted"/>
<dbReference type="Gene3D" id="3.30.200.20">
    <property type="entry name" value="Phosphorylase Kinase, domain 1"/>
    <property type="match status" value="1"/>
</dbReference>
<feature type="repeat" description="TPR" evidence="1">
    <location>
        <begin position="723"/>
        <end position="756"/>
    </location>
</feature>
<reference evidence="3 4" key="1">
    <citation type="submission" date="2020-05" db="EMBL/GenBank/DDBJ databases">
        <title>Vigna angularis (adzuki bean) Var. LongXiaoDou No. 4 denovo assembly.</title>
        <authorList>
            <person name="Xiang H."/>
        </authorList>
    </citation>
    <scope>NUCLEOTIDE SEQUENCE [LARGE SCALE GENOMIC DNA]</scope>
    <source>
        <tissue evidence="3">Leaf</tissue>
    </source>
</reference>
<gene>
    <name evidence="3" type="ORF">HKW66_Vig0029660</name>
</gene>
<keyword evidence="1" id="KW-0802">TPR repeat</keyword>
<dbReference type="EMBL" id="JABFOF010000001">
    <property type="protein sequence ID" value="KAG2408144.1"/>
    <property type="molecule type" value="Genomic_DNA"/>
</dbReference>
<accession>A0A8T0L867</accession>
<sequence>MKNLYWFKEISNNVRSGRRLSLGEYKRAVSWSKYLISSGAAIKGEAEEEWSADLSQLFIGSKFASGRHSRIYRGIYKHMDVAIKLVSQPEEDEDLAVSLEQQFTSEVNLLFRLRHPNIITNERPPLPCECPRAFSHLINRCWSSNPDKRPHFDEIVAILESYSEALEEDPQFLTTYKPRPNNLILRCLPKLILVPKESNMGVNDERGVNVMNRFGYTSPFNGTSTPRSSLSEQRRQSIGPSFNVERVVDSPAIQRLHGNACDMQSSDQSSSSRIFGYNGSESRSYSKLFYLFGGQKREVEIVKDEVEEKKQGNSSSEAPSTMSSSSNDKKLDKVGETQTRTLSCVVSQKPKKVSQSQFFPETPSKLRSPIAKSPTAKPPIDRKNDSPLRKQNTGVHRVKKTAGGRSLSQGQIDISSGSALDKPELGQALLNQARDIISSGNNPTRALELALQAKKLFERTTAYGRPNLDMAMCLHVNAVIHCTLGNFNEAISLVERSIEIPVIEEGQQHAIAKFAGHMHLGDIYAMSGQLEKSIKCYTEGLELQRKVLGETDPRVGETCRYVAEANFQALQFEEAERMCQIALDIHRANGSPSSLEEAADRRLMGLICEADGKHEAALEHLVLASMAMVANGQEVEVAFVDCNIGDTYLSLARYDEAIFAYQRALKVFKIHKGENHPAVGSVFVRLADLYSRTWKIRESKLYCEEALKIYENPMPGVPPEETANGFMNVSAIYESMNELEEALKLLHKALTILNDVSGQINTIAGIEAQMGVMYFVLKNYTESYNCFKNAVSKLRATGGKKSAFFGTVLNQMGLACVQLHSLNEAAALFEEARAILEQENGPYHTETLGVCGNLAGTYDAIGRLDEAIEILENIVVMREEKLGTANPDVADEKRRLEELLKETGKVRNRKTKSLENLFDHDYI</sequence>
<name>A0A8T0L867_PHAAN</name>
<evidence type="ECO:0000256" key="1">
    <source>
        <dbReference type="PROSITE-ProRule" id="PRU00339"/>
    </source>
</evidence>
<dbReference type="Pfam" id="PF13181">
    <property type="entry name" value="TPR_8"/>
    <property type="match status" value="1"/>
</dbReference>
<feature type="compositionally biased region" description="Polar residues" evidence="2">
    <location>
        <begin position="218"/>
        <end position="240"/>
    </location>
</feature>
<evidence type="ECO:0000313" key="3">
    <source>
        <dbReference type="EMBL" id="KAG2408144.1"/>
    </source>
</evidence>
<dbReference type="Gene3D" id="1.25.40.10">
    <property type="entry name" value="Tetratricopeptide repeat domain"/>
    <property type="match status" value="3"/>
</dbReference>
<dbReference type="Gene3D" id="1.10.510.10">
    <property type="entry name" value="Transferase(Phosphotransferase) domain 1"/>
    <property type="match status" value="1"/>
</dbReference>
<feature type="region of interest" description="Disordered" evidence="2">
    <location>
        <begin position="353"/>
        <end position="410"/>
    </location>
</feature>
<feature type="compositionally biased region" description="Basic and acidic residues" evidence="2">
    <location>
        <begin position="379"/>
        <end position="388"/>
    </location>
</feature>
<dbReference type="Pfam" id="PF13374">
    <property type="entry name" value="TPR_10"/>
    <property type="match status" value="1"/>
</dbReference>
<dbReference type="SUPFAM" id="SSF56112">
    <property type="entry name" value="Protein kinase-like (PK-like)"/>
    <property type="match status" value="1"/>
</dbReference>
<dbReference type="PANTHER" id="PTHR46284:SF6">
    <property type="entry name" value="KINESIN LIGHT CHAIN"/>
    <property type="match status" value="1"/>
</dbReference>
<dbReference type="PANTHER" id="PTHR46284">
    <property type="entry name" value="PROTEIN KINESIN LIGHT CHAIN-RELATED 3"/>
    <property type="match status" value="1"/>
</dbReference>